<keyword evidence="9 12" id="KW-0472">Membrane</keyword>
<feature type="domain" description="Ion transport" evidence="13">
    <location>
        <begin position="76"/>
        <end position="262"/>
    </location>
</feature>
<dbReference type="GO" id="GO:0005267">
    <property type="term" value="F:potassium channel activity"/>
    <property type="evidence" value="ECO:0007669"/>
    <property type="project" value="UniProtKB-KW"/>
</dbReference>
<evidence type="ECO:0000256" key="7">
    <source>
        <dbReference type="ARBA" id="ARBA00022989"/>
    </source>
</evidence>
<gene>
    <name evidence="16" type="ORF">H257_02750</name>
</gene>
<organism evidence="16">
    <name type="scientific">Aphanomyces astaci</name>
    <name type="common">Crayfish plague agent</name>
    <dbReference type="NCBI Taxonomy" id="112090"/>
    <lineage>
        <taxon>Eukaryota</taxon>
        <taxon>Sar</taxon>
        <taxon>Stramenopiles</taxon>
        <taxon>Oomycota</taxon>
        <taxon>Saprolegniomycetes</taxon>
        <taxon>Saprolegniales</taxon>
        <taxon>Verrucalvaceae</taxon>
        <taxon>Aphanomyces</taxon>
    </lineage>
</organism>
<evidence type="ECO:0000259" key="14">
    <source>
        <dbReference type="Pfam" id="PF03493"/>
    </source>
</evidence>
<dbReference type="EMBL" id="KI913117">
    <property type="protein sequence ID" value="ETV86363.1"/>
    <property type="molecule type" value="Genomic_DNA"/>
</dbReference>
<keyword evidence="4 12" id="KW-0812">Transmembrane</keyword>
<reference evidence="16" key="1">
    <citation type="submission" date="2013-12" db="EMBL/GenBank/DDBJ databases">
        <title>The Genome Sequence of Aphanomyces astaci APO3.</title>
        <authorList>
            <consortium name="The Broad Institute Genomics Platform"/>
            <person name="Russ C."/>
            <person name="Tyler B."/>
            <person name="van West P."/>
            <person name="Dieguez-Uribeondo J."/>
            <person name="Young S.K."/>
            <person name="Zeng Q."/>
            <person name="Gargeya S."/>
            <person name="Fitzgerald M."/>
            <person name="Abouelleil A."/>
            <person name="Alvarado L."/>
            <person name="Chapman S.B."/>
            <person name="Gainer-Dewar J."/>
            <person name="Goldberg J."/>
            <person name="Griggs A."/>
            <person name="Gujja S."/>
            <person name="Hansen M."/>
            <person name="Howarth C."/>
            <person name="Imamovic A."/>
            <person name="Ireland A."/>
            <person name="Larimer J."/>
            <person name="McCowan C."/>
            <person name="Murphy C."/>
            <person name="Pearson M."/>
            <person name="Poon T.W."/>
            <person name="Priest M."/>
            <person name="Roberts A."/>
            <person name="Saif S."/>
            <person name="Shea T."/>
            <person name="Sykes S."/>
            <person name="Wortman J."/>
            <person name="Nusbaum C."/>
            <person name="Birren B."/>
        </authorList>
    </citation>
    <scope>NUCLEOTIDE SEQUENCE [LARGE SCALE GENOMIC DNA]</scope>
    <source>
        <strain evidence="16">APO3</strain>
    </source>
</reference>
<dbReference type="Pfam" id="PF22614">
    <property type="entry name" value="Slo-like_RCK"/>
    <property type="match status" value="2"/>
</dbReference>
<evidence type="ECO:0000256" key="10">
    <source>
        <dbReference type="ARBA" id="ARBA00023303"/>
    </source>
</evidence>
<dbReference type="InterPro" id="IPR036291">
    <property type="entry name" value="NAD(P)-bd_dom_sf"/>
</dbReference>
<feature type="domain" description="Calcium-activated potassium channel BK alpha subunit" evidence="14">
    <location>
        <begin position="423"/>
        <end position="513"/>
    </location>
</feature>
<name>W4H5F0_APHAT</name>
<keyword evidence="3" id="KW-0633">Potassium transport</keyword>
<dbReference type="InterPro" id="IPR005821">
    <property type="entry name" value="Ion_trans_dom"/>
</dbReference>
<dbReference type="PANTHER" id="PTHR10027:SF10">
    <property type="entry name" value="SLOWPOKE 2, ISOFORM D"/>
    <property type="match status" value="1"/>
</dbReference>
<dbReference type="STRING" id="112090.W4H5F0"/>
<dbReference type="OrthoDB" id="10035564at2759"/>
<keyword evidence="5" id="KW-0631">Potassium channel</keyword>
<dbReference type="Gene3D" id="3.40.50.720">
    <property type="entry name" value="NAD(P)-binding Rossmann-like Domain"/>
    <property type="match status" value="1"/>
</dbReference>
<dbReference type="InterPro" id="IPR003148">
    <property type="entry name" value="RCK_N"/>
</dbReference>
<dbReference type="Pfam" id="PF00520">
    <property type="entry name" value="Ion_trans"/>
    <property type="match status" value="1"/>
</dbReference>
<feature type="transmembrane region" description="Helical" evidence="12">
    <location>
        <begin position="131"/>
        <end position="153"/>
    </location>
</feature>
<dbReference type="SUPFAM" id="SSF51735">
    <property type="entry name" value="NAD(P)-binding Rossmann-fold domains"/>
    <property type="match status" value="1"/>
</dbReference>
<evidence type="ECO:0000256" key="6">
    <source>
        <dbReference type="ARBA" id="ARBA00022958"/>
    </source>
</evidence>
<evidence type="ECO:0000256" key="8">
    <source>
        <dbReference type="ARBA" id="ARBA00023065"/>
    </source>
</evidence>
<evidence type="ECO:0000256" key="3">
    <source>
        <dbReference type="ARBA" id="ARBA00022538"/>
    </source>
</evidence>
<dbReference type="GeneID" id="20804746"/>
<sequence length="1107" mass="124750">MTKLMAPSRQATASPLRYHKQNGRVFVSDRQKLTERSRLSSILLGNEHWDLFHGIPKGFTLRTRVRIKLETSHVGYAWDMFQTLVSLVACAVCVVQSYHDEFVVPSMDLSFGVIFAADYCLRFYCAKNRLWFPFTFSAIIDVLAVAPTIYDYVTNDSTGQRPTFAFLRFVRILRIMKAIQMSRHSSANHFTAVQQQLLSLGLLVTSIVFISACLFQLVENSYRVPILSDTGAWINNNVTLGDSFYFILVTISTVGYGDIAYVRPTNIYLLYCGFRLLLHRLKFTTIRDLIGFHKNDMDLWCRLLLHRLVYITINRNGIRNLDCGEILEICITDSTIYIYILEWNKVMYIKGSILNDEDLHRVAVDTAQAAFLLADKNSNDSVAEDANTVLRSLVLENYNPDLQIFMQVISPSYTDFITHNDLHHILCIDQHKLSLLAKNCLCPGLSTLVCNLFRSTVLPDTLSHIEWKREYVEGSTMEIYTTATPSYMVDLSFTKAADMLYDIFDGEVILVGIHEGKGGASSKSATASSSSTLSHMWKGMSSTFLSERSPAKNPSRTQTHQHNPAPCCLHPRPWEQLAPHCTTYVNPGANYMLQPHHILYVLCESRNVAQLVSCPEYYSAWVRRGHHHVTPVPPSTTTTTSSTSTHQARYAQPYDLLQANSRLVSTRIPLSRKRNDVVIAAVSSDEEEEESGRGSIRDHIIVVSDLVDVPIETFIKPLRLAHYTDGSTHYRPIVFVSTCDTAIQVAYDVARHYHGVYLMQVANDSKETFFKAGIMNAKCCVLLAEKSGQRVMDGESLDNRVIFRYLTVQKILEKHSAAMSPDFAVFVEMAASSTMKVMDTTLTKRLTSVAAHLHSFPRPPRGSPLSPSDNRPVVERMSIFLDSLAETHKMARKRKQHMKSFKQKRPCEAKAAVVLPFYAAGYGVPTDFFDSLLCQSYFTPELLRFAQELLCMDQRSPTSDGANVSSSLSQIPLPESFAGKLFGDLFTYLLTYESVIAIGLYRNSASRATLPYVYTVPKRNSVLRADDFVFILAQPHTQIALENAIDFEADVVESRIKNMHITKCTIQAALHQIKLKKQIREGAAAVVVPQYEEGQVVDKTTAGDHRL</sequence>
<comment type="subcellular location">
    <subcellularLocation>
        <location evidence="1">Membrane</location>
        <topology evidence="1">Multi-pass membrane protein</topology>
    </subcellularLocation>
</comment>
<dbReference type="InterPro" id="IPR003929">
    <property type="entry name" value="K_chnl_BK_asu"/>
</dbReference>
<keyword evidence="8" id="KW-0406">Ion transport</keyword>
<keyword evidence="7 12" id="KW-1133">Transmembrane helix</keyword>
<evidence type="ECO:0000313" key="16">
    <source>
        <dbReference type="EMBL" id="ETV86363.1"/>
    </source>
</evidence>
<evidence type="ECO:0000259" key="13">
    <source>
        <dbReference type="Pfam" id="PF00520"/>
    </source>
</evidence>
<dbReference type="AlphaFoldDB" id="W4H5F0"/>
<evidence type="ECO:0000256" key="1">
    <source>
        <dbReference type="ARBA" id="ARBA00004141"/>
    </source>
</evidence>
<evidence type="ECO:0000256" key="11">
    <source>
        <dbReference type="ARBA" id="ARBA00029579"/>
    </source>
</evidence>
<dbReference type="InterPro" id="IPR027359">
    <property type="entry name" value="Volt_channel_dom_sf"/>
</dbReference>
<dbReference type="PRINTS" id="PR00169">
    <property type="entry name" value="KCHANNEL"/>
</dbReference>
<evidence type="ECO:0000256" key="5">
    <source>
        <dbReference type="ARBA" id="ARBA00022826"/>
    </source>
</evidence>
<keyword evidence="10" id="KW-0407">Ion channel</keyword>
<evidence type="ECO:0000256" key="9">
    <source>
        <dbReference type="ARBA" id="ARBA00023136"/>
    </source>
</evidence>
<protein>
    <recommendedName>
        <fullName evidence="11">BK channel</fullName>
    </recommendedName>
</protein>
<evidence type="ECO:0000259" key="15">
    <source>
        <dbReference type="Pfam" id="PF22614"/>
    </source>
</evidence>
<dbReference type="Gene3D" id="1.20.120.350">
    <property type="entry name" value="Voltage-gated potassium channels. Chain C"/>
    <property type="match status" value="1"/>
</dbReference>
<dbReference type="VEuPathDB" id="FungiDB:H257_02750"/>
<dbReference type="InterPro" id="IPR047871">
    <property type="entry name" value="K_chnl_Slo-like"/>
</dbReference>
<dbReference type="SUPFAM" id="SSF81324">
    <property type="entry name" value="Voltage-gated potassium channels"/>
    <property type="match status" value="1"/>
</dbReference>
<evidence type="ECO:0000256" key="12">
    <source>
        <dbReference type="SAM" id="Phobius"/>
    </source>
</evidence>
<dbReference type="Pfam" id="PF03493">
    <property type="entry name" value="BK_channel_a"/>
    <property type="match status" value="1"/>
</dbReference>
<feature type="domain" description="RCK N-terminal" evidence="15">
    <location>
        <begin position="696"/>
        <end position="812"/>
    </location>
</feature>
<evidence type="ECO:0000256" key="4">
    <source>
        <dbReference type="ARBA" id="ARBA00022692"/>
    </source>
</evidence>
<feature type="transmembrane region" description="Helical" evidence="12">
    <location>
        <begin position="197"/>
        <end position="218"/>
    </location>
</feature>
<proteinExistence type="predicted"/>
<accession>W4H5F0</accession>
<dbReference type="Gene3D" id="1.10.287.70">
    <property type="match status" value="1"/>
</dbReference>
<keyword evidence="6" id="KW-0630">Potassium</keyword>
<dbReference type="GO" id="GO:0016020">
    <property type="term" value="C:membrane"/>
    <property type="evidence" value="ECO:0007669"/>
    <property type="project" value="UniProtKB-SubCell"/>
</dbReference>
<dbReference type="RefSeq" id="XP_009824835.1">
    <property type="nucleotide sequence ID" value="XM_009826533.1"/>
</dbReference>
<dbReference type="PANTHER" id="PTHR10027">
    <property type="entry name" value="CALCIUM-ACTIVATED POTASSIUM CHANNEL ALPHA CHAIN"/>
    <property type="match status" value="1"/>
</dbReference>
<keyword evidence="2" id="KW-0813">Transport</keyword>
<feature type="domain" description="RCK N-terminal" evidence="15">
    <location>
        <begin position="336"/>
        <end position="406"/>
    </location>
</feature>
<evidence type="ECO:0000256" key="2">
    <source>
        <dbReference type="ARBA" id="ARBA00022448"/>
    </source>
</evidence>